<evidence type="ECO:0000313" key="2">
    <source>
        <dbReference type="EMBL" id="OKH30794.1"/>
    </source>
</evidence>
<name>A0A1U7I3V1_9CYAN</name>
<sequence length="60" mass="7150">MLPCNTKYKYWCNYRILTQRQENTQYLRDWGLGTGDWGLGKGRRQKAEGRRQKAEGKKGR</sequence>
<feature type="region of interest" description="Disordered" evidence="1">
    <location>
        <begin position="34"/>
        <end position="60"/>
    </location>
</feature>
<reference evidence="2 3" key="1">
    <citation type="submission" date="2016-11" db="EMBL/GenBank/DDBJ databases">
        <title>Draft Genome Sequences of Nine Cyanobacterial Strains from Diverse Habitats.</title>
        <authorList>
            <person name="Zhu T."/>
            <person name="Hou S."/>
            <person name="Lu X."/>
            <person name="Hess W.R."/>
        </authorList>
    </citation>
    <scope>NUCLEOTIDE SEQUENCE [LARGE SCALE GENOMIC DNA]</scope>
    <source>
        <strain evidence="2 3">IAM M-71</strain>
    </source>
</reference>
<dbReference type="AlphaFoldDB" id="A0A1U7I3V1"/>
<organism evidence="2 3">
    <name type="scientific">[Phormidium ambiguum] IAM M-71</name>
    <dbReference type="NCBI Taxonomy" id="454136"/>
    <lineage>
        <taxon>Bacteria</taxon>
        <taxon>Bacillati</taxon>
        <taxon>Cyanobacteriota</taxon>
        <taxon>Cyanophyceae</taxon>
        <taxon>Oscillatoriophycideae</taxon>
        <taxon>Aerosakkonematales</taxon>
        <taxon>Aerosakkonemataceae</taxon>
        <taxon>Floridanema</taxon>
    </lineage>
</organism>
<dbReference type="EMBL" id="MRCE01000059">
    <property type="protein sequence ID" value="OKH30794.1"/>
    <property type="molecule type" value="Genomic_DNA"/>
</dbReference>
<protein>
    <submittedName>
        <fullName evidence="2">Uncharacterized protein</fullName>
    </submittedName>
</protein>
<dbReference type="Proteomes" id="UP000185860">
    <property type="component" value="Unassembled WGS sequence"/>
</dbReference>
<comment type="caution">
    <text evidence="2">The sequence shown here is derived from an EMBL/GenBank/DDBJ whole genome shotgun (WGS) entry which is preliminary data.</text>
</comment>
<feature type="compositionally biased region" description="Basic and acidic residues" evidence="1">
    <location>
        <begin position="45"/>
        <end position="60"/>
    </location>
</feature>
<feature type="non-terminal residue" evidence="2">
    <location>
        <position position="60"/>
    </location>
</feature>
<evidence type="ECO:0000256" key="1">
    <source>
        <dbReference type="SAM" id="MobiDB-lite"/>
    </source>
</evidence>
<gene>
    <name evidence="2" type="ORF">NIES2119_30360</name>
</gene>
<accession>A0A1U7I3V1</accession>
<proteinExistence type="predicted"/>
<evidence type="ECO:0000313" key="3">
    <source>
        <dbReference type="Proteomes" id="UP000185860"/>
    </source>
</evidence>